<comment type="caution">
    <text evidence="1">The sequence shown here is derived from an EMBL/GenBank/DDBJ whole genome shotgun (WGS) entry which is preliminary data.</text>
</comment>
<name>A0AAE0L872_9CHLO</name>
<evidence type="ECO:0000313" key="1">
    <source>
        <dbReference type="EMBL" id="KAK3275330.1"/>
    </source>
</evidence>
<reference evidence="1 2" key="1">
    <citation type="journal article" date="2015" name="Genome Biol. Evol.">
        <title>Comparative Genomics of a Bacterivorous Green Alga Reveals Evolutionary Causalities and Consequences of Phago-Mixotrophic Mode of Nutrition.</title>
        <authorList>
            <person name="Burns J.A."/>
            <person name="Paasch A."/>
            <person name="Narechania A."/>
            <person name="Kim E."/>
        </authorList>
    </citation>
    <scope>NUCLEOTIDE SEQUENCE [LARGE SCALE GENOMIC DNA]</scope>
    <source>
        <strain evidence="1 2">PLY_AMNH</strain>
    </source>
</reference>
<dbReference type="EMBL" id="LGRX02007287">
    <property type="protein sequence ID" value="KAK3275330.1"/>
    <property type="molecule type" value="Genomic_DNA"/>
</dbReference>
<sequence length="143" mass="15930">MKTQAAKLEAYSDWSGLKINLSKAALTGVKHGNKAILREIREGVMIKGADVRRDRLTILGPNEPYKYVGVLLTMAGNWKEEKYSTKKAIKDRVAALLKVPLTPNQKEYSLLTLGNTGEIQIWNIWSAPGDLHKGKTHPITYKG</sequence>
<dbReference type="Proteomes" id="UP001190700">
    <property type="component" value="Unassembled WGS sequence"/>
</dbReference>
<proteinExistence type="predicted"/>
<gene>
    <name evidence="1" type="ORF">CYMTET_16533</name>
</gene>
<organism evidence="1 2">
    <name type="scientific">Cymbomonas tetramitiformis</name>
    <dbReference type="NCBI Taxonomy" id="36881"/>
    <lineage>
        <taxon>Eukaryota</taxon>
        <taxon>Viridiplantae</taxon>
        <taxon>Chlorophyta</taxon>
        <taxon>Pyramimonadophyceae</taxon>
        <taxon>Pyramimonadales</taxon>
        <taxon>Pyramimonadaceae</taxon>
        <taxon>Cymbomonas</taxon>
    </lineage>
</organism>
<accession>A0AAE0L872</accession>
<protein>
    <submittedName>
        <fullName evidence="1">Uncharacterized protein</fullName>
    </submittedName>
</protein>
<dbReference type="AlphaFoldDB" id="A0AAE0L872"/>
<evidence type="ECO:0000313" key="2">
    <source>
        <dbReference type="Proteomes" id="UP001190700"/>
    </source>
</evidence>
<keyword evidence="2" id="KW-1185">Reference proteome</keyword>